<protein>
    <recommendedName>
        <fullName evidence="2">histidine kinase</fullName>
        <ecNumber evidence="2">2.7.13.3</ecNumber>
    </recommendedName>
</protein>
<evidence type="ECO:0000256" key="5">
    <source>
        <dbReference type="ARBA" id="ARBA00022741"/>
    </source>
</evidence>
<feature type="domain" description="Signal transduction histidine kinase subgroup 2 dimerisation and phosphoacceptor" evidence="9">
    <location>
        <begin position="378"/>
        <end position="450"/>
    </location>
</feature>
<feature type="transmembrane region" description="Helical" evidence="8">
    <location>
        <begin position="293"/>
        <end position="312"/>
    </location>
</feature>
<sequence length="580" mass="63023">MPGTAEHQGERWPLLQSLPFRVVAFLSLALLPIGLLAIWQTESLDETLRARTSLSLVALSELAISGERDVVQQAIGVADGLAVNYQMTASDPETCSAYFRAYRNADPNITFTGFLQADGRIFCSSALAPLTLGPADRIADITQNPMPSFVPQIAADGAVTDPDSIILTRPLTEGDTVLGQIIVALSTERLVGTADLNSTSPPLSLLVFNTDGQIISQQGEVIATDQTALVNAATQQRDGEPVTVMGRNGDGARRVNVIMTLVPGLAYAMTSWAPREGFLASNAIALPSFFLPALMWFASLLVAYFAVHRLVVGPVQELRERMQRFASDRALPQSRTSELLPQELYDLEQTFVDMAYDLIDDEARMENSLREKNVLLKEVHHRVKNNLQMISSIMNMQIRTASSDESRRALRRLQDRVLGLATVHRFIYQSKDLSRVDAAPLMADICAGVFGLLQDLHPGAGHKLDVDHFSLVPDQAVPLSLLIGEVSTNAVQAMSRARHPAPFPHISLRIVAPGTALLRCRSGAIHDPANPKSRAGVGTQLIRAFAMQLGGTLETLDQDGAHTVSLKFPITEGVPDALDY</sequence>
<keyword evidence="7" id="KW-0067">ATP-binding</keyword>
<feature type="transmembrane region" description="Helical" evidence="8">
    <location>
        <begin position="255"/>
        <end position="273"/>
    </location>
</feature>
<keyword evidence="6 10" id="KW-0418">Kinase</keyword>
<keyword evidence="4" id="KW-0808">Transferase</keyword>
<dbReference type="STRING" id="245187.SAMN04488003_107161"/>
<evidence type="ECO:0000256" key="1">
    <source>
        <dbReference type="ARBA" id="ARBA00000085"/>
    </source>
</evidence>
<dbReference type="GO" id="GO:0004673">
    <property type="term" value="F:protein histidine kinase activity"/>
    <property type="evidence" value="ECO:0007669"/>
    <property type="project" value="UniProtKB-EC"/>
</dbReference>
<reference evidence="10 11" key="1">
    <citation type="submission" date="2016-10" db="EMBL/GenBank/DDBJ databases">
        <authorList>
            <person name="de Groot N.N."/>
        </authorList>
    </citation>
    <scope>NUCLEOTIDE SEQUENCE [LARGE SCALE GENOMIC DNA]</scope>
    <source>
        <strain evidence="10 11">DSM 16213</strain>
    </source>
</reference>
<keyword evidence="5" id="KW-0547">Nucleotide-binding</keyword>
<dbReference type="AlphaFoldDB" id="A0A1H8CYH1"/>
<dbReference type="Pfam" id="PF07568">
    <property type="entry name" value="HisKA_2"/>
    <property type="match status" value="1"/>
</dbReference>
<dbReference type="Gene3D" id="3.30.450.20">
    <property type="entry name" value="PAS domain"/>
    <property type="match status" value="1"/>
</dbReference>
<evidence type="ECO:0000256" key="2">
    <source>
        <dbReference type="ARBA" id="ARBA00012438"/>
    </source>
</evidence>
<evidence type="ECO:0000313" key="10">
    <source>
        <dbReference type="EMBL" id="SEN00020.1"/>
    </source>
</evidence>
<evidence type="ECO:0000313" key="11">
    <source>
        <dbReference type="Proteomes" id="UP000199585"/>
    </source>
</evidence>
<keyword evidence="8" id="KW-0812">Transmembrane</keyword>
<comment type="catalytic activity">
    <reaction evidence="1">
        <text>ATP + protein L-histidine = ADP + protein N-phospho-L-histidine.</text>
        <dbReference type="EC" id="2.7.13.3"/>
    </reaction>
</comment>
<keyword evidence="8" id="KW-1133">Transmembrane helix</keyword>
<dbReference type="PANTHER" id="PTHR41523">
    <property type="entry name" value="TWO-COMPONENT SYSTEM SENSOR PROTEIN"/>
    <property type="match status" value="1"/>
</dbReference>
<dbReference type="PANTHER" id="PTHR41523:SF8">
    <property type="entry name" value="ETHYLENE RESPONSE SENSOR PROTEIN"/>
    <property type="match status" value="1"/>
</dbReference>
<dbReference type="RefSeq" id="WP_089901174.1">
    <property type="nucleotide sequence ID" value="NZ_FOCI01000007.1"/>
</dbReference>
<evidence type="ECO:0000256" key="3">
    <source>
        <dbReference type="ARBA" id="ARBA00022553"/>
    </source>
</evidence>
<dbReference type="EMBL" id="FOCI01000007">
    <property type="protein sequence ID" value="SEN00020.1"/>
    <property type="molecule type" value="Genomic_DNA"/>
</dbReference>
<dbReference type="GO" id="GO:0005524">
    <property type="term" value="F:ATP binding"/>
    <property type="evidence" value="ECO:0007669"/>
    <property type="project" value="UniProtKB-KW"/>
</dbReference>
<evidence type="ECO:0000259" key="9">
    <source>
        <dbReference type="Pfam" id="PF07568"/>
    </source>
</evidence>
<accession>A0A1H8CYH1</accession>
<keyword evidence="8" id="KW-0472">Membrane</keyword>
<organism evidence="10 11">
    <name type="scientific">Loktanella fryxellensis</name>
    <dbReference type="NCBI Taxonomy" id="245187"/>
    <lineage>
        <taxon>Bacteria</taxon>
        <taxon>Pseudomonadati</taxon>
        <taxon>Pseudomonadota</taxon>
        <taxon>Alphaproteobacteria</taxon>
        <taxon>Rhodobacterales</taxon>
        <taxon>Roseobacteraceae</taxon>
        <taxon>Loktanella</taxon>
    </lineage>
</organism>
<evidence type="ECO:0000256" key="6">
    <source>
        <dbReference type="ARBA" id="ARBA00022777"/>
    </source>
</evidence>
<dbReference type="EC" id="2.7.13.3" evidence="2"/>
<dbReference type="InterPro" id="IPR011495">
    <property type="entry name" value="Sig_transdc_His_kin_sub2_dim/P"/>
</dbReference>
<name>A0A1H8CYH1_9RHOB</name>
<dbReference type="Proteomes" id="UP000199585">
    <property type="component" value="Unassembled WGS sequence"/>
</dbReference>
<dbReference type="OrthoDB" id="9767435at2"/>
<evidence type="ECO:0000256" key="8">
    <source>
        <dbReference type="SAM" id="Phobius"/>
    </source>
</evidence>
<keyword evidence="3" id="KW-0597">Phosphoprotein</keyword>
<gene>
    <name evidence="10" type="ORF">SAMN04488003_107161</name>
</gene>
<evidence type="ECO:0000256" key="7">
    <source>
        <dbReference type="ARBA" id="ARBA00022840"/>
    </source>
</evidence>
<keyword evidence="11" id="KW-1185">Reference proteome</keyword>
<proteinExistence type="predicted"/>
<evidence type="ECO:0000256" key="4">
    <source>
        <dbReference type="ARBA" id="ARBA00022679"/>
    </source>
</evidence>
<feature type="transmembrane region" description="Helical" evidence="8">
    <location>
        <begin position="20"/>
        <end position="39"/>
    </location>
</feature>